<dbReference type="Proteomes" id="UP001285441">
    <property type="component" value="Unassembled WGS sequence"/>
</dbReference>
<dbReference type="GO" id="GO:0005634">
    <property type="term" value="C:nucleus"/>
    <property type="evidence" value="ECO:0007669"/>
    <property type="project" value="TreeGrafter"/>
</dbReference>
<comment type="caution">
    <text evidence="3">The sequence shown here is derived from an EMBL/GenBank/DDBJ whole genome shotgun (WGS) entry which is preliminary data.</text>
</comment>
<dbReference type="AlphaFoldDB" id="A0AAE0JYA6"/>
<dbReference type="CDD" id="cd20557">
    <property type="entry name" value="CYCLIN_ScPCL1-like"/>
    <property type="match status" value="1"/>
</dbReference>
<dbReference type="SUPFAM" id="SSF47954">
    <property type="entry name" value="Cyclin-like"/>
    <property type="match status" value="1"/>
</dbReference>
<feature type="domain" description="Cyclin N-terminal" evidence="2">
    <location>
        <begin position="111"/>
        <end position="175"/>
    </location>
</feature>
<dbReference type="PANTHER" id="PTHR15615">
    <property type="match status" value="1"/>
</dbReference>
<dbReference type="EMBL" id="JAULSW010000012">
    <property type="protein sequence ID" value="KAK3366593.1"/>
    <property type="molecule type" value="Genomic_DNA"/>
</dbReference>
<dbReference type="GO" id="GO:0019901">
    <property type="term" value="F:protein kinase binding"/>
    <property type="evidence" value="ECO:0007669"/>
    <property type="project" value="InterPro"/>
</dbReference>
<evidence type="ECO:0000313" key="3">
    <source>
        <dbReference type="EMBL" id="KAK3366593.1"/>
    </source>
</evidence>
<dbReference type="InterPro" id="IPR013922">
    <property type="entry name" value="Cyclin_PHO80-like"/>
</dbReference>
<name>A0AAE0JYA6_9PEZI</name>
<keyword evidence="4" id="KW-1185">Reference proteome</keyword>
<dbReference type="GO" id="GO:0016538">
    <property type="term" value="F:cyclin-dependent protein serine/threonine kinase regulator activity"/>
    <property type="evidence" value="ECO:0007669"/>
    <property type="project" value="TreeGrafter"/>
</dbReference>
<evidence type="ECO:0000259" key="2">
    <source>
        <dbReference type="Pfam" id="PF00134"/>
    </source>
</evidence>
<dbReference type="GO" id="GO:0000307">
    <property type="term" value="C:cyclin-dependent protein kinase holoenzyme complex"/>
    <property type="evidence" value="ECO:0007669"/>
    <property type="project" value="TreeGrafter"/>
</dbReference>
<dbReference type="InterPro" id="IPR006671">
    <property type="entry name" value="Cyclin_N"/>
</dbReference>
<protein>
    <recommendedName>
        <fullName evidence="2">Cyclin N-terminal domain-containing protein</fullName>
    </recommendedName>
</protein>
<dbReference type="InterPro" id="IPR036915">
    <property type="entry name" value="Cyclin-like_sf"/>
</dbReference>
<proteinExistence type="predicted"/>
<gene>
    <name evidence="3" type="ORF">B0H63DRAFT_498212</name>
</gene>
<evidence type="ECO:0000313" key="4">
    <source>
        <dbReference type="Proteomes" id="UP001285441"/>
    </source>
</evidence>
<accession>A0AAE0JYA6</accession>
<dbReference type="Pfam" id="PF00134">
    <property type="entry name" value="Cyclin_N"/>
    <property type="match status" value="1"/>
</dbReference>
<dbReference type="Gene3D" id="1.10.472.10">
    <property type="entry name" value="Cyclin-like"/>
    <property type="match status" value="1"/>
</dbReference>
<reference evidence="3" key="2">
    <citation type="submission" date="2023-06" db="EMBL/GenBank/DDBJ databases">
        <authorList>
            <consortium name="Lawrence Berkeley National Laboratory"/>
            <person name="Haridas S."/>
            <person name="Hensen N."/>
            <person name="Bonometti L."/>
            <person name="Westerberg I."/>
            <person name="Brannstrom I.O."/>
            <person name="Guillou S."/>
            <person name="Cros-Aarteil S."/>
            <person name="Calhoun S."/>
            <person name="Kuo A."/>
            <person name="Mondo S."/>
            <person name="Pangilinan J."/>
            <person name="Riley R."/>
            <person name="LaButti K."/>
            <person name="Andreopoulos B."/>
            <person name="Lipzen A."/>
            <person name="Chen C."/>
            <person name="Yanf M."/>
            <person name="Daum C."/>
            <person name="Ng V."/>
            <person name="Clum A."/>
            <person name="Steindorff A."/>
            <person name="Ohm R."/>
            <person name="Martin F."/>
            <person name="Silar P."/>
            <person name="Natvig D."/>
            <person name="Lalanne C."/>
            <person name="Gautier V."/>
            <person name="Ament-velasquez S.L."/>
            <person name="Kruys A."/>
            <person name="Hutchinson M.I."/>
            <person name="Powell A.J."/>
            <person name="Barry K."/>
            <person name="Miller A.N."/>
            <person name="Grigoriev I.V."/>
            <person name="Debuchy R."/>
            <person name="Gladieux P."/>
            <person name="Thoren M.H."/>
            <person name="Johannesson H."/>
        </authorList>
    </citation>
    <scope>NUCLEOTIDE SEQUENCE</scope>
    <source>
        <strain evidence="3">CBS 232.78</strain>
    </source>
</reference>
<evidence type="ECO:0000256" key="1">
    <source>
        <dbReference type="SAM" id="MobiDB-lite"/>
    </source>
</evidence>
<organism evidence="3 4">
    <name type="scientific">Podospora didyma</name>
    <dbReference type="NCBI Taxonomy" id="330526"/>
    <lineage>
        <taxon>Eukaryota</taxon>
        <taxon>Fungi</taxon>
        <taxon>Dikarya</taxon>
        <taxon>Ascomycota</taxon>
        <taxon>Pezizomycotina</taxon>
        <taxon>Sordariomycetes</taxon>
        <taxon>Sordariomycetidae</taxon>
        <taxon>Sordariales</taxon>
        <taxon>Podosporaceae</taxon>
        <taxon>Podospora</taxon>
    </lineage>
</organism>
<dbReference type="PANTHER" id="PTHR15615:SF10">
    <property type="entry name" value="PHO85 CYCLIN-2-RELATED"/>
    <property type="match status" value="1"/>
</dbReference>
<feature type="region of interest" description="Disordered" evidence="1">
    <location>
        <begin position="250"/>
        <end position="277"/>
    </location>
</feature>
<feature type="region of interest" description="Disordered" evidence="1">
    <location>
        <begin position="203"/>
        <end position="236"/>
    </location>
</feature>
<reference evidence="3" key="1">
    <citation type="journal article" date="2023" name="Mol. Phylogenet. Evol.">
        <title>Genome-scale phylogeny and comparative genomics of the fungal order Sordariales.</title>
        <authorList>
            <person name="Hensen N."/>
            <person name="Bonometti L."/>
            <person name="Westerberg I."/>
            <person name="Brannstrom I.O."/>
            <person name="Guillou S."/>
            <person name="Cros-Aarteil S."/>
            <person name="Calhoun S."/>
            <person name="Haridas S."/>
            <person name="Kuo A."/>
            <person name="Mondo S."/>
            <person name="Pangilinan J."/>
            <person name="Riley R."/>
            <person name="LaButti K."/>
            <person name="Andreopoulos B."/>
            <person name="Lipzen A."/>
            <person name="Chen C."/>
            <person name="Yan M."/>
            <person name="Daum C."/>
            <person name="Ng V."/>
            <person name="Clum A."/>
            <person name="Steindorff A."/>
            <person name="Ohm R.A."/>
            <person name="Martin F."/>
            <person name="Silar P."/>
            <person name="Natvig D.O."/>
            <person name="Lalanne C."/>
            <person name="Gautier V."/>
            <person name="Ament-Velasquez S.L."/>
            <person name="Kruys A."/>
            <person name="Hutchinson M.I."/>
            <person name="Powell A.J."/>
            <person name="Barry K."/>
            <person name="Miller A.N."/>
            <person name="Grigoriev I.V."/>
            <person name="Debuchy R."/>
            <person name="Gladieux P."/>
            <person name="Hiltunen Thoren M."/>
            <person name="Johannesson H."/>
        </authorList>
    </citation>
    <scope>NUCLEOTIDE SEQUENCE</scope>
    <source>
        <strain evidence="3">CBS 232.78</strain>
    </source>
</reference>
<sequence length="296" mass="33237">MESLTSLSPGELNAAALDVFVDKQVDQRMIKYIAEAAFNVIQCDSTIMPPPTADASWPRLPSPPHTPPLTAVRSEDGGLPSLQEFITKLVVSSNMQVPTLISTQPMAKGLRCTTHRIFLASLILAAKYLNDSSPMNKHWANYSNIHTQAYNFGFTRTDVNLMEKQLLHLLDWDLRISEEDLYREFDHFLAPIRNDIEAHHARRARARSRRDASANSRRGPGLPWPEPPRRARTPRRHHRGALIAPAMPALPAQAPFRDISPPGSNTSRATTPDDLDSKIPLYHGVLYESPVQFDRQ</sequence>